<sequence length="156" mass="15957">MTPAAARACAHAAQARKYPGGRALGFPVRCLVGGWRGGVGRAGRRAGVRCLGCRGPGDGAPGRVPALTARGARSSAPLDLDVSSPLTYGTPSSRVEGTPRSGVRGTPVRQRPDLGSARKGLQVDLHSDGPAAEDIVAKERRARHARAAEARPGVGP</sequence>
<feature type="region of interest" description="Disordered" evidence="1">
    <location>
        <begin position="71"/>
        <end position="132"/>
    </location>
</feature>
<dbReference type="RefSeq" id="XP_045367341.1">
    <property type="nucleotide sequence ID" value="XM_045511385.1"/>
</dbReference>
<dbReference type="AlphaFoldDB" id="A0A9W3FV82"/>
<name>A0A9W3FV82_CAMBA</name>
<proteinExistence type="predicted"/>
<evidence type="ECO:0000256" key="1">
    <source>
        <dbReference type="SAM" id="MobiDB-lite"/>
    </source>
</evidence>
<accession>A0A9W3FV82</accession>
<organism evidence="2">
    <name type="scientific">Camelus bactrianus</name>
    <name type="common">Bactrian camel</name>
    <dbReference type="NCBI Taxonomy" id="9837"/>
    <lineage>
        <taxon>Eukaryota</taxon>
        <taxon>Metazoa</taxon>
        <taxon>Chordata</taxon>
        <taxon>Craniata</taxon>
        <taxon>Vertebrata</taxon>
        <taxon>Euteleostomi</taxon>
        <taxon>Mammalia</taxon>
        <taxon>Eutheria</taxon>
        <taxon>Laurasiatheria</taxon>
        <taxon>Artiodactyla</taxon>
        <taxon>Tylopoda</taxon>
        <taxon>Camelidae</taxon>
        <taxon>Camelus</taxon>
    </lineage>
</organism>
<reference evidence="2" key="1">
    <citation type="submission" date="2025-08" db="UniProtKB">
        <authorList>
            <consortium name="RefSeq"/>
        </authorList>
    </citation>
    <scope>IDENTIFICATION</scope>
    <source>
        <tissue evidence="2">Blood</tissue>
    </source>
</reference>
<gene>
    <name evidence="2" type="primary">LOC123614834</name>
</gene>
<evidence type="ECO:0000313" key="2">
    <source>
        <dbReference type="RefSeq" id="XP_045367341.1"/>
    </source>
</evidence>
<protein>
    <submittedName>
        <fullName evidence="2">DNA replication licensing factor MCM4-like</fullName>
    </submittedName>
</protein>
<feature type="compositionally biased region" description="Polar residues" evidence="1">
    <location>
        <begin position="84"/>
        <end position="95"/>
    </location>
</feature>